<evidence type="ECO:0000256" key="2">
    <source>
        <dbReference type="ARBA" id="ARBA00006898"/>
    </source>
</evidence>
<dbReference type="Proteomes" id="UP001177023">
    <property type="component" value="Unassembled WGS sequence"/>
</dbReference>
<comment type="function">
    <text evidence="9">DNA-dependent RNA polymerase catalyzes the transcription of DNA into RNA using the four ribonucleoside triphosphates as substrates. Specific peripheric component of RNA polymerase III (Pol III) which synthesizes small non-coding RNAs including 5S rRNA, snRNAs, tRNAs and miRNAs from at least 500 distinct genomic loci. With POLR3H/RPC8 forms a mobile stalk that protrudes from Pol III core and functions primarily in transcription initiation. Pol III plays a key role in sensing and limiting infection by intracellular bacteria and DNA viruses. Acts as nuclear and cytosolic DNA sensor involved in innate immune response. Can sense non-self dsDNA that serves as template for transcription into dsRNA. The non-self RNA polymerase III transcripts, such as Epstein-Barr virus-encoded RNAs (EBERs) induce type I interferon and NF-kappa-B through the RIG-I pathway.</text>
</comment>
<keyword evidence="4" id="KW-0240">DNA-directed RNA polymerase</keyword>
<accession>A0AA36C7W7</accession>
<proteinExistence type="inferred from homology"/>
<evidence type="ECO:0000256" key="9">
    <source>
        <dbReference type="ARBA" id="ARBA00045808"/>
    </source>
</evidence>
<organism evidence="11 12">
    <name type="scientific">Mesorhabditis spiculigera</name>
    <dbReference type="NCBI Taxonomy" id="96644"/>
    <lineage>
        <taxon>Eukaryota</taxon>
        <taxon>Metazoa</taxon>
        <taxon>Ecdysozoa</taxon>
        <taxon>Nematoda</taxon>
        <taxon>Chromadorea</taxon>
        <taxon>Rhabditida</taxon>
        <taxon>Rhabditina</taxon>
        <taxon>Rhabditomorpha</taxon>
        <taxon>Rhabditoidea</taxon>
        <taxon>Rhabditidae</taxon>
        <taxon>Mesorhabditinae</taxon>
        <taxon>Mesorhabditis</taxon>
    </lineage>
</organism>
<dbReference type="AlphaFoldDB" id="A0AA36C7W7"/>
<feature type="non-terminal residue" evidence="11">
    <location>
        <position position="1"/>
    </location>
</feature>
<keyword evidence="12" id="KW-1185">Reference proteome</keyword>
<dbReference type="Pfam" id="PF03874">
    <property type="entry name" value="RNA_pol_Rpb4"/>
    <property type="match status" value="1"/>
</dbReference>
<gene>
    <name evidence="11" type="ORF">MSPICULIGERA_LOCUS2477</name>
</gene>
<comment type="subunit">
    <text evidence="8">Component of the RNA polymerase III complex consisting of 17 subunits: a ten-subunit horseshoe-shaped catalytic core composed of POLR3A/RPC1, POLR3B/RPC2, POLR1C/RPAC1, POLR1D/RPAC2, POLR3K/RPC10, POLR2E/RPABC1, POLR2F/RPABC2, POLR2H/RPABC3, POLR2K/RPABC4 and POLR2L/RPABC5; a mobile stalk composed of two subunits POLR3H/RPC8 and CRCP/RPC9, protruding from the core and functioning primarily in transcription initiation; and additional subunits homologous to general transcription factors of the RNA polymerase II machinery, POLR3C/RPC3-POLR3F/RPC6-POLR3G/RPC7 heterotrimer required for transcription initiation and POLR3D/RPC4-POLR3E/RPC5 heterodimer involved in both transcription initiation and termination.</text>
</comment>
<dbReference type="InterPro" id="IPR010997">
    <property type="entry name" value="HRDC-like_sf"/>
</dbReference>
<evidence type="ECO:0000313" key="11">
    <source>
        <dbReference type="EMBL" id="CAJ0563565.1"/>
    </source>
</evidence>
<comment type="caution">
    <text evidence="11">The sequence shown here is derived from an EMBL/GenBank/DDBJ whole genome shotgun (WGS) entry which is preliminary data.</text>
</comment>
<reference evidence="11" key="1">
    <citation type="submission" date="2023-06" db="EMBL/GenBank/DDBJ databases">
        <authorList>
            <person name="Delattre M."/>
        </authorList>
    </citation>
    <scope>NUCLEOTIDE SEQUENCE</scope>
    <source>
        <strain evidence="11">AF72</strain>
    </source>
</reference>
<dbReference type="InterPro" id="IPR005574">
    <property type="entry name" value="Rpb4/RPC9"/>
</dbReference>
<dbReference type="SUPFAM" id="SSF47819">
    <property type="entry name" value="HRDC-like"/>
    <property type="match status" value="1"/>
</dbReference>
<dbReference type="InterPro" id="IPR038846">
    <property type="entry name" value="RPC9"/>
</dbReference>
<dbReference type="PANTHER" id="PTHR15561">
    <property type="entry name" value="CALCITONIN GENE-RELATED PEPTIDE-RECEPTOR COMPONENT PROTEIN"/>
    <property type="match status" value="1"/>
</dbReference>
<protein>
    <recommendedName>
        <fullName evidence="3">DNA-directed RNA polymerase III subunit RPC9</fullName>
    </recommendedName>
</protein>
<keyword evidence="6" id="KW-0539">Nucleus</keyword>
<comment type="function">
    <text evidence="7">Accessory protein for the calcitonin gene-related peptide (CGRP) receptor. It modulates CGRP responsiveness in a variety of tissues.</text>
</comment>
<evidence type="ECO:0000256" key="1">
    <source>
        <dbReference type="ARBA" id="ARBA00004123"/>
    </source>
</evidence>
<dbReference type="SMART" id="SM00657">
    <property type="entry name" value="RPOL4c"/>
    <property type="match status" value="1"/>
</dbReference>
<feature type="domain" description="RNA polymerase Rpb4/RPC9 core" evidence="10">
    <location>
        <begin position="1"/>
        <end position="123"/>
    </location>
</feature>
<name>A0AA36C7W7_9BILA</name>
<comment type="similarity">
    <text evidence="2">Belongs to the eukaryotic RPC9 RNA polymerase subunit family.</text>
</comment>
<dbReference type="GO" id="GO:0000166">
    <property type="term" value="F:nucleotide binding"/>
    <property type="evidence" value="ECO:0007669"/>
    <property type="project" value="InterPro"/>
</dbReference>
<sequence length="153" mass="18004">MEVINKMVTLLPNVEVLKIINETRARETKKKKHDQDSKLSTLLFETSSYLNQTPVASQNEEHFCKLVEVLKPVKLTQAEILQIANLRPSSSIELQLIIEDCEERIKTEEQLELKSLQCYHRWRQNLWTRAKQPTDRKRANTEYDRAYFGFVLA</sequence>
<evidence type="ECO:0000256" key="8">
    <source>
        <dbReference type="ARBA" id="ARBA00044007"/>
    </source>
</evidence>
<comment type="subcellular location">
    <subcellularLocation>
        <location evidence="1">Nucleus</location>
    </subcellularLocation>
</comment>
<evidence type="ECO:0000256" key="5">
    <source>
        <dbReference type="ARBA" id="ARBA00023163"/>
    </source>
</evidence>
<evidence type="ECO:0000256" key="7">
    <source>
        <dbReference type="ARBA" id="ARBA00043924"/>
    </source>
</evidence>
<dbReference type="InterPro" id="IPR038324">
    <property type="entry name" value="Rpb4/RPC9_sf"/>
</dbReference>
<evidence type="ECO:0000256" key="3">
    <source>
        <dbReference type="ARBA" id="ARBA00016672"/>
    </source>
</evidence>
<evidence type="ECO:0000256" key="6">
    <source>
        <dbReference type="ARBA" id="ARBA00023242"/>
    </source>
</evidence>
<dbReference type="GO" id="GO:0005666">
    <property type="term" value="C:RNA polymerase III complex"/>
    <property type="evidence" value="ECO:0007669"/>
    <property type="project" value="InterPro"/>
</dbReference>
<dbReference type="GO" id="GO:0006384">
    <property type="term" value="P:transcription initiation at RNA polymerase III promoter"/>
    <property type="evidence" value="ECO:0007669"/>
    <property type="project" value="InterPro"/>
</dbReference>
<dbReference type="PANTHER" id="PTHR15561:SF0">
    <property type="entry name" value="DNA-DIRECTED RNA POLYMERASE III SUBUNIT RPC9"/>
    <property type="match status" value="1"/>
</dbReference>
<evidence type="ECO:0000256" key="4">
    <source>
        <dbReference type="ARBA" id="ARBA00022478"/>
    </source>
</evidence>
<evidence type="ECO:0000313" key="12">
    <source>
        <dbReference type="Proteomes" id="UP001177023"/>
    </source>
</evidence>
<dbReference type="Gene3D" id="1.20.1250.40">
    <property type="match status" value="1"/>
</dbReference>
<evidence type="ECO:0000259" key="10">
    <source>
        <dbReference type="SMART" id="SM00657"/>
    </source>
</evidence>
<keyword evidence="5" id="KW-0804">Transcription</keyword>
<dbReference type="EMBL" id="CATQJA010000725">
    <property type="protein sequence ID" value="CAJ0563565.1"/>
    <property type="molecule type" value="Genomic_DNA"/>
</dbReference>
<dbReference type="InterPro" id="IPR006590">
    <property type="entry name" value="RNA_pol_Rpb4/RPC9_core"/>
</dbReference>